<dbReference type="EMBL" id="CP017819">
    <property type="protein sequence ID" value="APA10572.1"/>
    <property type="molecule type" value="Genomic_DNA"/>
</dbReference>
<feature type="compositionally biased region" description="Basic and acidic residues" evidence="1">
    <location>
        <begin position="96"/>
        <end position="108"/>
    </location>
</feature>
<accession>A0A1D9Q6Z8</accession>
<evidence type="ECO:0000256" key="1">
    <source>
        <dbReference type="SAM" id="MobiDB-lite"/>
    </source>
</evidence>
<sequence length="127" mass="14398">MAAKKKKLTNASASSGLSTRIISLSPLNAENQSPLGKKDQIIKRQEDEEVPRNWPLQPPMIEDCSSEKCSRWDSNTDSGSEGFLDDDMDFLPTGWGKDDKQSNDDEERAEIARKARLKKEKCKRRRS</sequence>
<feature type="compositionally biased region" description="Basic and acidic residues" evidence="1">
    <location>
        <begin position="36"/>
        <end position="46"/>
    </location>
</feature>
<proteinExistence type="predicted"/>
<dbReference type="VEuPathDB" id="FungiDB:sscle_06g053420"/>
<evidence type="ECO:0000313" key="2">
    <source>
        <dbReference type="EMBL" id="APA10572.1"/>
    </source>
</evidence>
<organism evidence="2 3">
    <name type="scientific">Sclerotinia sclerotiorum (strain ATCC 18683 / 1980 / Ss-1)</name>
    <name type="common">White mold</name>
    <name type="synonym">Whetzelinia sclerotiorum</name>
    <dbReference type="NCBI Taxonomy" id="665079"/>
    <lineage>
        <taxon>Eukaryota</taxon>
        <taxon>Fungi</taxon>
        <taxon>Dikarya</taxon>
        <taxon>Ascomycota</taxon>
        <taxon>Pezizomycotina</taxon>
        <taxon>Leotiomycetes</taxon>
        <taxon>Helotiales</taxon>
        <taxon>Sclerotiniaceae</taxon>
        <taxon>Sclerotinia</taxon>
    </lineage>
</organism>
<feature type="region of interest" description="Disordered" evidence="1">
    <location>
        <begin position="1"/>
        <end position="108"/>
    </location>
</feature>
<gene>
    <name evidence="2" type="ORF">sscle_06g053420</name>
</gene>
<evidence type="ECO:0000313" key="3">
    <source>
        <dbReference type="Proteomes" id="UP000177798"/>
    </source>
</evidence>
<dbReference type="AlphaFoldDB" id="A0A1D9Q6Z8"/>
<dbReference type="OrthoDB" id="3565171at2759"/>
<name>A0A1D9Q6Z8_SCLS1</name>
<reference evidence="3" key="1">
    <citation type="journal article" date="2017" name="Genome Biol. Evol.">
        <title>The complete genome sequence of the phytopathogenic fungus Sclerotinia sclerotiorum reveals insights into the genome architecture of broad host range pathogens.</title>
        <authorList>
            <person name="Derbyshire M."/>
            <person name="Denton-Giles M."/>
            <person name="Hegedus D."/>
            <person name="Seifbarghy S."/>
            <person name="Rollins J."/>
            <person name="van Kan J."/>
            <person name="Seidl M.F."/>
            <person name="Faino L."/>
            <person name="Mbengue M."/>
            <person name="Navaud O."/>
            <person name="Raffaele S."/>
            <person name="Hammond-Kosack K."/>
            <person name="Heard S."/>
            <person name="Oliver R."/>
        </authorList>
    </citation>
    <scope>NUCLEOTIDE SEQUENCE [LARGE SCALE GENOMIC DNA]</scope>
    <source>
        <strain evidence="3">ATCC 18683 / 1980 / Ss-1</strain>
    </source>
</reference>
<protein>
    <submittedName>
        <fullName evidence="2">Uncharacterized protein</fullName>
    </submittedName>
</protein>
<dbReference type="RefSeq" id="XP_001586639.1">
    <property type="nucleotide sequence ID" value="XM_001586589.1"/>
</dbReference>
<dbReference type="Proteomes" id="UP000177798">
    <property type="component" value="Chromosome 6"/>
</dbReference>
<feature type="compositionally biased region" description="Polar residues" evidence="1">
    <location>
        <begin position="9"/>
        <end position="34"/>
    </location>
</feature>
<dbReference type="KEGG" id="ssl:SS1G_12626"/>